<dbReference type="OrthoDB" id="9778690at2"/>
<dbReference type="InterPro" id="IPR020845">
    <property type="entry name" value="AMP-binding_CS"/>
</dbReference>
<accession>A0A545U9I6</accession>
<protein>
    <submittedName>
        <fullName evidence="3">Acyl--CoA ligase</fullName>
    </submittedName>
</protein>
<reference evidence="3 4" key="1">
    <citation type="submission" date="2019-06" db="EMBL/GenBank/DDBJ databases">
        <title>Whole genome sequence for Cellvibrionaceae sp. R142.</title>
        <authorList>
            <person name="Wang G."/>
        </authorList>
    </citation>
    <scope>NUCLEOTIDE SEQUENCE [LARGE SCALE GENOMIC DNA]</scope>
    <source>
        <strain evidence="3 4">R142</strain>
    </source>
</reference>
<dbReference type="Proteomes" id="UP000319732">
    <property type="component" value="Unassembled WGS sequence"/>
</dbReference>
<dbReference type="InterPro" id="IPR000873">
    <property type="entry name" value="AMP-dep_synth/lig_dom"/>
</dbReference>
<dbReference type="PANTHER" id="PTHR43767:SF1">
    <property type="entry name" value="NONRIBOSOMAL PEPTIDE SYNTHASE PES1 (EUROFUNG)-RELATED"/>
    <property type="match status" value="1"/>
</dbReference>
<comment type="caution">
    <text evidence="3">The sequence shown here is derived from an EMBL/GenBank/DDBJ whole genome shotgun (WGS) entry which is preliminary data.</text>
</comment>
<dbReference type="SUPFAM" id="SSF56801">
    <property type="entry name" value="Acetyl-CoA synthetase-like"/>
    <property type="match status" value="1"/>
</dbReference>
<dbReference type="GO" id="GO:0016878">
    <property type="term" value="F:acid-thiol ligase activity"/>
    <property type="evidence" value="ECO:0007669"/>
    <property type="project" value="UniProtKB-ARBA"/>
</dbReference>
<organism evidence="3 4">
    <name type="scientific">Exilibacterium tricleocarpae</name>
    <dbReference type="NCBI Taxonomy" id="2591008"/>
    <lineage>
        <taxon>Bacteria</taxon>
        <taxon>Pseudomonadati</taxon>
        <taxon>Pseudomonadota</taxon>
        <taxon>Gammaproteobacteria</taxon>
        <taxon>Cellvibrionales</taxon>
        <taxon>Cellvibrionaceae</taxon>
        <taxon>Exilibacterium</taxon>
    </lineage>
</organism>
<name>A0A545U9I6_9GAMM</name>
<dbReference type="EMBL" id="VHSG01000002">
    <property type="protein sequence ID" value="TQV86135.1"/>
    <property type="molecule type" value="Genomic_DNA"/>
</dbReference>
<gene>
    <name evidence="3" type="ORF">FKG94_00840</name>
</gene>
<feature type="domain" description="AMP-binding enzyme C-terminal" evidence="2">
    <location>
        <begin position="484"/>
        <end position="558"/>
    </location>
</feature>
<dbReference type="AlphaFoldDB" id="A0A545U9I6"/>
<dbReference type="InterPro" id="IPR042099">
    <property type="entry name" value="ANL_N_sf"/>
</dbReference>
<sequence length="570" mass="62673">MKKKVASPPIQFTIHQNTHLIWCYLLFMTSSKKMPIEYRHKSNDPSRLPKAFDRIDEYLAYGAEHFPEKAAFFCEDQVVSYSSAQLAVNTISKALLAAGVKRGARVALLDQPGPDFFLVFLATVSIGAVWVGLNPKYSKRELTHPLRDSMPTLVFCRTQIDGRDYAQELSAILDEAHLSSQIISLPDAAGEVVNSSWSDFLERGEKIAATFLNQVRAAVASTDSCLIVYTSGTSGSPKGAMLNHQGLIYCGRTEAKYSTEADARIVLCNFPINHIACVGDVCCNTLVGGGSIVFMRDFDPKGILKEIEKRRITSLGQIPAMLQMTFPGEPPKDVDLSSLKTIIWGGNPAPLDLVRRLRKICPNLGNVYGMTETTGNVIFLRGEGYDDETLAYTVGWPPPEYEVNLFNSDGLETLDGEVGEIYVRGSFLMQSYWRQPAATAAAFTKDGWLKTGDLAKRRKDGAFIIVGRRSEMFKSGGYNIYPAEVEKALESHSAVAMAAVIGIPDPLYAEVGKAYIIASDPTLDEGAIRAYAKTVLANYKVPKSFHIVENLPMLANGKIDKYTLKTKAES</sequence>
<evidence type="ECO:0000313" key="4">
    <source>
        <dbReference type="Proteomes" id="UP000319732"/>
    </source>
</evidence>
<feature type="domain" description="AMP-dependent synthetase/ligase" evidence="1">
    <location>
        <begin position="63"/>
        <end position="433"/>
    </location>
</feature>
<dbReference type="InterPro" id="IPR025110">
    <property type="entry name" value="AMP-bd_C"/>
</dbReference>
<evidence type="ECO:0000259" key="2">
    <source>
        <dbReference type="Pfam" id="PF13193"/>
    </source>
</evidence>
<dbReference type="InterPro" id="IPR045851">
    <property type="entry name" value="AMP-bd_C_sf"/>
</dbReference>
<evidence type="ECO:0000313" key="3">
    <source>
        <dbReference type="EMBL" id="TQV86135.1"/>
    </source>
</evidence>
<keyword evidence="3" id="KW-0436">Ligase</keyword>
<dbReference type="Gene3D" id="3.40.50.12780">
    <property type="entry name" value="N-terminal domain of ligase-like"/>
    <property type="match status" value="1"/>
</dbReference>
<dbReference type="Gene3D" id="3.30.300.30">
    <property type="match status" value="1"/>
</dbReference>
<dbReference type="InterPro" id="IPR050237">
    <property type="entry name" value="ATP-dep_AMP-bd_enzyme"/>
</dbReference>
<dbReference type="PROSITE" id="PS00455">
    <property type="entry name" value="AMP_BINDING"/>
    <property type="match status" value="1"/>
</dbReference>
<dbReference type="RefSeq" id="WP_142902287.1">
    <property type="nucleotide sequence ID" value="NZ_ML660087.1"/>
</dbReference>
<evidence type="ECO:0000259" key="1">
    <source>
        <dbReference type="Pfam" id="PF00501"/>
    </source>
</evidence>
<dbReference type="PANTHER" id="PTHR43767">
    <property type="entry name" value="LONG-CHAIN-FATTY-ACID--COA LIGASE"/>
    <property type="match status" value="1"/>
</dbReference>
<dbReference type="Pfam" id="PF00501">
    <property type="entry name" value="AMP-binding"/>
    <property type="match status" value="1"/>
</dbReference>
<dbReference type="Pfam" id="PF13193">
    <property type="entry name" value="AMP-binding_C"/>
    <property type="match status" value="1"/>
</dbReference>
<proteinExistence type="predicted"/>
<keyword evidence="4" id="KW-1185">Reference proteome</keyword>